<organism evidence="1 2">
    <name type="scientific">Culicoidibacter larvae</name>
    <dbReference type="NCBI Taxonomy" id="2579976"/>
    <lineage>
        <taxon>Bacteria</taxon>
        <taxon>Bacillati</taxon>
        <taxon>Bacillota</taxon>
        <taxon>Culicoidibacteria</taxon>
        <taxon>Culicoidibacterales</taxon>
        <taxon>Culicoidibacteraceae</taxon>
        <taxon>Culicoidibacter</taxon>
    </lineage>
</organism>
<keyword evidence="2" id="KW-1185">Reference proteome</keyword>
<dbReference type="InterPro" id="IPR017021">
    <property type="entry name" value="UCP033763"/>
</dbReference>
<comment type="caution">
    <text evidence="1">The sequence shown here is derived from an EMBL/GenBank/DDBJ whole genome shotgun (WGS) entry which is preliminary data.</text>
</comment>
<dbReference type="Proteomes" id="UP000306912">
    <property type="component" value="Unassembled WGS sequence"/>
</dbReference>
<dbReference type="InterPro" id="IPR018988">
    <property type="entry name" value="DUF2000"/>
</dbReference>
<gene>
    <name evidence="1" type="ORF">FEZ08_08225</name>
</gene>
<dbReference type="EMBL" id="VBWP01000007">
    <property type="protein sequence ID" value="TLG72690.1"/>
    <property type="molecule type" value="Genomic_DNA"/>
</dbReference>
<proteinExistence type="predicted"/>
<dbReference type="InterPro" id="IPR023476">
    <property type="entry name" value="Pep_tRNA_hydro_II_dom_sf"/>
</dbReference>
<reference evidence="1 2" key="1">
    <citation type="submission" date="2019-05" db="EMBL/GenBank/DDBJ databases">
        <title>Culicoidintestinum kansasii gen. nov., sp. nov. from the gastrointestinal tract of the biting midge, Culicoides sonorensis.</title>
        <authorList>
            <person name="Neupane S."/>
            <person name="Ghosh A."/>
            <person name="Gunther S."/>
            <person name="Martin K."/>
            <person name="Zurek L."/>
        </authorList>
    </citation>
    <scope>NUCLEOTIDE SEQUENCE [LARGE SCALE GENOMIC DNA]</scope>
    <source>
        <strain evidence="1 2">CS-1</strain>
    </source>
</reference>
<name>A0A5R8Q9W3_9FIRM</name>
<dbReference type="RefSeq" id="WP_138191276.1">
    <property type="nucleotide sequence ID" value="NZ_VBWP01000007.1"/>
</dbReference>
<evidence type="ECO:0000313" key="2">
    <source>
        <dbReference type="Proteomes" id="UP000306912"/>
    </source>
</evidence>
<dbReference type="AlphaFoldDB" id="A0A5R8Q9W3"/>
<accession>A0A5R8Q9W3</accession>
<dbReference type="PIRSF" id="PIRSF033736">
    <property type="entry name" value="UCP033763"/>
    <property type="match status" value="1"/>
</dbReference>
<dbReference type="Gene3D" id="3.40.1490.10">
    <property type="entry name" value="Bit1"/>
    <property type="match status" value="1"/>
</dbReference>
<protein>
    <submittedName>
        <fullName evidence="1">DUF2000 domain-containing protein</fullName>
    </submittedName>
</protein>
<dbReference type="SUPFAM" id="SSF102462">
    <property type="entry name" value="Peptidyl-tRNA hydrolase II"/>
    <property type="match status" value="1"/>
</dbReference>
<dbReference type="OrthoDB" id="1045582at2"/>
<dbReference type="Pfam" id="PF09391">
    <property type="entry name" value="DUF2000"/>
    <property type="match status" value="1"/>
</dbReference>
<evidence type="ECO:0000313" key="1">
    <source>
        <dbReference type="EMBL" id="TLG72690.1"/>
    </source>
</evidence>
<dbReference type="InParanoid" id="A0A5R8Q9W3"/>
<sequence>MSYNYKDKKIVAVLASNLESGIACNVIGHLALAIGANINREFMGENPLFDKSGTQHLGIAKYPFITTKVRQNKLRKVIDAARENGSILIADYPKEMLVTGHDDELVEVLSNVEESDLEYLGVILCGTSEAINAITGRFQLWG</sequence>